<dbReference type="RefSeq" id="WP_341984402.1">
    <property type="nucleotide sequence ID" value="NZ_JBBYAF010000025.1"/>
</dbReference>
<evidence type="ECO:0000313" key="2">
    <source>
        <dbReference type="Proteomes" id="UP001389717"/>
    </source>
</evidence>
<protein>
    <submittedName>
        <fullName evidence="1">Uncharacterized protein</fullName>
    </submittedName>
</protein>
<name>A0ABU9KAY0_9BACI</name>
<evidence type="ECO:0000313" key="1">
    <source>
        <dbReference type="EMBL" id="MEL3973255.1"/>
    </source>
</evidence>
<sequence>MMIVLAGVVTTVGTTFYLAAAEDVAEEMTTFLVQETTAEENAEEMTMFLERGTITVDAAIGEMTMSLVQETTAEDAVEMVSLERKIIAEEDAETAAGSGKGGKGSACMRGSFFA</sequence>
<organism evidence="1 2">
    <name type="scientific">Rossellomorea oryzaecorticis</name>
    <dbReference type="NCBI Taxonomy" id="1396505"/>
    <lineage>
        <taxon>Bacteria</taxon>
        <taxon>Bacillati</taxon>
        <taxon>Bacillota</taxon>
        <taxon>Bacilli</taxon>
        <taxon>Bacillales</taxon>
        <taxon>Bacillaceae</taxon>
        <taxon>Rossellomorea</taxon>
    </lineage>
</organism>
<reference evidence="1 2" key="1">
    <citation type="submission" date="2024-04" db="EMBL/GenBank/DDBJ databases">
        <title>Bacillus oryzaecorticis sp. nov., a moderately halophilic bacterium isolated from rice husks.</title>
        <authorList>
            <person name="Zhu H.-S."/>
        </authorList>
    </citation>
    <scope>NUCLEOTIDE SEQUENCE [LARGE SCALE GENOMIC DNA]</scope>
    <source>
        <strain evidence="1 2">ZC255</strain>
    </source>
</reference>
<comment type="caution">
    <text evidence="1">The sequence shown here is derived from an EMBL/GenBank/DDBJ whole genome shotgun (WGS) entry which is preliminary data.</text>
</comment>
<keyword evidence="2" id="KW-1185">Reference proteome</keyword>
<accession>A0ABU9KAY0</accession>
<gene>
    <name evidence="1" type="ORF">AAEO50_13285</name>
</gene>
<proteinExistence type="predicted"/>
<dbReference type="Proteomes" id="UP001389717">
    <property type="component" value="Unassembled WGS sequence"/>
</dbReference>
<dbReference type="EMBL" id="JBBYAF010000025">
    <property type="protein sequence ID" value="MEL3973255.1"/>
    <property type="molecule type" value="Genomic_DNA"/>
</dbReference>